<reference evidence="2" key="1">
    <citation type="journal article" date="2014" name="Front. Microbiol.">
        <title>High frequency of phylogenetically diverse reductive dehalogenase-homologous genes in deep subseafloor sedimentary metagenomes.</title>
        <authorList>
            <person name="Kawai M."/>
            <person name="Futagami T."/>
            <person name="Toyoda A."/>
            <person name="Takaki Y."/>
            <person name="Nishi S."/>
            <person name="Hori S."/>
            <person name="Arai W."/>
            <person name="Tsubouchi T."/>
            <person name="Morono Y."/>
            <person name="Uchiyama I."/>
            <person name="Ito T."/>
            <person name="Fujiyama A."/>
            <person name="Inagaki F."/>
            <person name="Takami H."/>
        </authorList>
    </citation>
    <scope>NUCLEOTIDE SEQUENCE</scope>
    <source>
        <strain evidence="2">Expedition CK06-06</strain>
    </source>
</reference>
<name>X1QU83_9ZZZZ</name>
<proteinExistence type="predicted"/>
<feature type="non-terminal residue" evidence="2">
    <location>
        <position position="1"/>
    </location>
</feature>
<dbReference type="GO" id="GO:0016780">
    <property type="term" value="F:phosphotransferase activity, for other substituted phosphate groups"/>
    <property type="evidence" value="ECO:0007669"/>
    <property type="project" value="TreeGrafter"/>
</dbReference>
<organism evidence="2">
    <name type="scientific">marine sediment metagenome</name>
    <dbReference type="NCBI Taxonomy" id="412755"/>
    <lineage>
        <taxon>unclassified sequences</taxon>
        <taxon>metagenomes</taxon>
        <taxon>ecological metagenomes</taxon>
    </lineage>
</organism>
<feature type="domain" description="Bacterial sugar transferase" evidence="1">
    <location>
        <begin position="1"/>
        <end position="124"/>
    </location>
</feature>
<dbReference type="AlphaFoldDB" id="X1QU83"/>
<dbReference type="PANTHER" id="PTHR30576">
    <property type="entry name" value="COLANIC BIOSYNTHESIS UDP-GLUCOSE LIPID CARRIER TRANSFERASE"/>
    <property type="match status" value="1"/>
</dbReference>
<dbReference type="PANTHER" id="PTHR30576:SF0">
    <property type="entry name" value="UNDECAPRENYL-PHOSPHATE N-ACETYLGALACTOSAMINYL 1-PHOSPHATE TRANSFERASE-RELATED"/>
    <property type="match status" value="1"/>
</dbReference>
<dbReference type="EMBL" id="BARV01040871">
    <property type="protein sequence ID" value="GAI46839.1"/>
    <property type="molecule type" value="Genomic_DNA"/>
</dbReference>
<evidence type="ECO:0000259" key="1">
    <source>
        <dbReference type="Pfam" id="PF02397"/>
    </source>
</evidence>
<accession>X1QU83</accession>
<gene>
    <name evidence="2" type="ORF">S06H3_62118</name>
</gene>
<dbReference type="Pfam" id="PF02397">
    <property type="entry name" value="Bac_transf"/>
    <property type="match status" value="1"/>
</dbReference>
<comment type="caution">
    <text evidence="2">The sequence shown here is derived from an EMBL/GenBank/DDBJ whole genome shotgun (WGS) entry which is preliminary data.</text>
</comment>
<evidence type="ECO:0000313" key="2">
    <source>
        <dbReference type="EMBL" id="GAI46839.1"/>
    </source>
</evidence>
<dbReference type="InterPro" id="IPR003362">
    <property type="entry name" value="Bact_transf"/>
</dbReference>
<protein>
    <recommendedName>
        <fullName evidence="1">Bacterial sugar transferase domain-containing protein</fullName>
    </recommendedName>
</protein>
<sequence>RTMLKDAEKMSGFTPATSDDPRVTKVGKILRTARLDELPQLFNILRGQMSLVGPRPENLHRVYTQKALQGIRLAVKPGLTGLAQVKNVYDLHPKHKIKYDYLYIQRRSLKLNIDILLKTIPAVFSKKGW</sequence>